<gene>
    <name evidence="1" type="ORF">BRADI_1g17536v3</name>
</gene>
<dbReference type="EnsemblPlants" id="PNT74556">
    <property type="protein sequence ID" value="PNT74556"/>
    <property type="gene ID" value="BRADI_1g17536v3"/>
</dbReference>
<evidence type="ECO:0000313" key="1">
    <source>
        <dbReference type="EMBL" id="PNT74556.1"/>
    </source>
</evidence>
<organism evidence="1">
    <name type="scientific">Brachypodium distachyon</name>
    <name type="common">Purple false brome</name>
    <name type="synonym">Trachynia distachya</name>
    <dbReference type="NCBI Taxonomy" id="15368"/>
    <lineage>
        <taxon>Eukaryota</taxon>
        <taxon>Viridiplantae</taxon>
        <taxon>Streptophyta</taxon>
        <taxon>Embryophyta</taxon>
        <taxon>Tracheophyta</taxon>
        <taxon>Spermatophyta</taxon>
        <taxon>Magnoliopsida</taxon>
        <taxon>Liliopsida</taxon>
        <taxon>Poales</taxon>
        <taxon>Poaceae</taxon>
        <taxon>BOP clade</taxon>
        <taxon>Pooideae</taxon>
        <taxon>Stipodae</taxon>
        <taxon>Brachypodieae</taxon>
        <taxon>Brachypodium</taxon>
    </lineage>
</organism>
<dbReference type="Proteomes" id="UP000008810">
    <property type="component" value="Chromosome 1"/>
</dbReference>
<sequence>MCTLLIRRMDQVDAFFSKDANGMRWRKFLEPDFSVSFPPS</sequence>
<reference evidence="1" key="2">
    <citation type="submission" date="2017-06" db="EMBL/GenBank/DDBJ databases">
        <title>WGS assembly of Brachypodium distachyon.</title>
        <authorList>
            <consortium name="The International Brachypodium Initiative"/>
            <person name="Lucas S."/>
            <person name="Harmon-Smith M."/>
            <person name="Lail K."/>
            <person name="Tice H."/>
            <person name="Grimwood J."/>
            <person name="Bruce D."/>
            <person name="Barry K."/>
            <person name="Shu S."/>
            <person name="Lindquist E."/>
            <person name="Wang M."/>
            <person name="Pitluck S."/>
            <person name="Vogel J.P."/>
            <person name="Garvin D.F."/>
            <person name="Mockler T.C."/>
            <person name="Schmutz J."/>
            <person name="Rokhsar D."/>
            <person name="Bevan M.W."/>
        </authorList>
    </citation>
    <scope>NUCLEOTIDE SEQUENCE</scope>
    <source>
        <strain evidence="1">Bd21</strain>
    </source>
</reference>
<accession>A0A2K2DJU9</accession>
<dbReference type="AlphaFoldDB" id="A0A2K2DJU9"/>
<dbReference type="InParanoid" id="A0A2K2DJU9"/>
<protein>
    <submittedName>
        <fullName evidence="1 2">Uncharacterized protein</fullName>
    </submittedName>
</protein>
<evidence type="ECO:0000313" key="2">
    <source>
        <dbReference type="EnsemblPlants" id="PNT74556"/>
    </source>
</evidence>
<dbReference type="EMBL" id="CM000880">
    <property type="protein sequence ID" value="PNT74556.1"/>
    <property type="molecule type" value="Genomic_DNA"/>
</dbReference>
<evidence type="ECO:0000313" key="3">
    <source>
        <dbReference type="Proteomes" id="UP000008810"/>
    </source>
</evidence>
<keyword evidence="3" id="KW-1185">Reference proteome</keyword>
<proteinExistence type="predicted"/>
<dbReference type="Gramene" id="PNT74556">
    <property type="protein sequence ID" value="PNT74556"/>
    <property type="gene ID" value="BRADI_1g17536v3"/>
</dbReference>
<reference evidence="1 2" key="1">
    <citation type="journal article" date="2010" name="Nature">
        <title>Genome sequencing and analysis of the model grass Brachypodium distachyon.</title>
        <authorList>
            <consortium name="International Brachypodium Initiative"/>
        </authorList>
    </citation>
    <scope>NUCLEOTIDE SEQUENCE [LARGE SCALE GENOMIC DNA]</scope>
    <source>
        <strain evidence="1 2">Bd21</strain>
    </source>
</reference>
<reference evidence="2" key="3">
    <citation type="submission" date="2018-08" db="UniProtKB">
        <authorList>
            <consortium name="EnsemblPlants"/>
        </authorList>
    </citation>
    <scope>IDENTIFICATION</scope>
    <source>
        <strain evidence="2">cv. Bd21</strain>
    </source>
</reference>
<name>A0A2K2DJU9_BRADI</name>